<keyword evidence="2" id="KW-1185">Reference proteome</keyword>
<accession>A0ABT6SLP3</accession>
<dbReference type="RefSeq" id="WP_282546233.1">
    <property type="nucleotide sequence ID" value="NZ_JASCIQ010000044.1"/>
</dbReference>
<protein>
    <submittedName>
        <fullName evidence="1">Uncharacterized protein</fullName>
    </submittedName>
</protein>
<comment type="caution">
    <text evidence="1">The sequence shown here is derived from an EMBL/GenBank/DDBJ whole genome shotgun (WGS) entry which is preliminary data.</text>
</comment>
<proteinExistence type="predicted"/>
<dbReference type="Proteomes" id="UP001223978">
    <property type="component" value="Unassembled WGS sequence"/>
</dbReference>
<reference evidence="1 2" key="1">
    <citation type="submission" date="2023-05" db="EMBL/GenBank/DDBJ databases">
        <title>Draft genome sequence of Streptomyces sp. B-S-A6 isolated from a cave soil in Thailand.</title>
        <authorList>
            <person name="Chamroensaksri N."/>
            <person name="Muangham S."/>
        </authorList>
    </citation>
    <scope>NUCLEOTIDE SEQUENCE [LARGE SCALE GENOMIC DNA]</scope>
    <source>
        <strain evidence="1 2">B-S-A6</strain>
    </source>
</reference>
<evidence type="ECO:0000313" key="2">
    <source>
        <dbReference type="Proteomes" id="UP001223978"/>
    </source>
</evidence>
<gene>
    <name evidence="1" type="ORF">QIS96_31455</name>
</gene>
<name>A0ABT6SLP3_9ACTN</name>
<organism evidence="1 2">
    <name type="scientific">Streptomyces cavernicola</name>
    <dbReference type="NCBI Taxonomy" id="3043613"/>
    <lineage>
        <taxon>Bacteria</taxon>
        <taxon>Bacillati</taxon>
        <taxon>Actinomycetota</taxon>
        <taxon>Actinomycetes</taxon>
        <taxon>Kitasatosporales</taxon>
        <taxon>Streptomycetaceae</taxon>
        <taxon>Streptomyces</taxon>
    </lineage>
</organism>
<evidence type="ECO:0000313" key="1">
    <source>
        <dbReference type="EMBL" id="MDI3408323.1"/>
    </source>
</evidence>
<sequence length="68" mass="7644">MALSRKVKDQIEGMGTRDLNRTIKLAISTQNDRSMPGSVRSEARDAQEHAMSMITKMAFNDHPRGLKN</sequence>
<dbReference type="EMBL" id="JASCIQ010000044">
    <property type="protein sequence ID" value="MDI3408323.1"/>
    <property type="molecule type" value="Genomic_DNA"/>
</dbReference>